<feature type="domain" description="RNA polymerase sigma-70 region 2" evidence="7">
    <location>
        <begin position="25"/>
        <end position="92"/>
    </location>
</feature>
<reference evidence="9 10" key="1">
    <citation type="submission" date="2019-02" db="EMBL/GenBank/DDBJ databases">
        <title>Sequencing the genomes of 1000 actinobacteria strains.</title>
        <authorList>
            <person name="Klenk H.-P."/>
        </authorList>
    </citation>
    <scope>NUCLEOTIDE SEQUENCE [LARGE SCALE GENOMIC DNA]</scope>
    <source>
        <strain evidence="9 10">DSM 45162</strain>
    </source>
</reference>
<evidence type="ECO:0000256" key="6">
    <source>
        <dbReference type="SAM" id="MobiDB-lite"/>
    </source>
</evidence>
<keyword evidence="10" id="KW-1185">Reference proteome</keyword>
<dbReference type="InterPro" id="IPR036388">
    <property type="entry name" value="WH-like_DNA-bd_sf"/>
</dbReference>
<dbReference type="InterPro" id="IPR013324">
    <property type="entry name" value="RNA_pol_sigma_r3/r4-like"/>
</dbReference>
<evidence type="ECO:0000313" key="9">
    <source>
        <dbReference type="EMBL" id="RZU54507.1"/>
    </source>
</evidence>
<evidence type="ECO:0000259" key="8">
    <source>
        <dbReference type="Pfam" id="PF08281"/>
    </source>
</evidence>
<keyword evidence="5" id="KW-0804">Transcription</keyword>
<dbReference type="Gene3D" id="1.10.1740.10">
    <property type="match status" value="1"/>
</dbReference>
<feature type="compositionally biased region" description="Basic and acidic residues" evidence="6">
    <location>
        <begin position="185"/>
        <end position="206"/>
    </location>
</feature>
<dbReference type="GO" id="GO:0016987">
    <property type="term" value="F:sigma factor activity"/>
    <property type="evidence" value="ECO:0007669"/>
    <property type="project" value="UniProtKB-KW"/>
</dbReference>
<dbReference type="Pfam" id="PF04542">
    <property type="entry name" value="Sigma70_r2"/>
    <property type="match status" value="1"/>
</dbReference>
<comment type="caution">
    <text evidence="9">The sequence shown here is derived from an EMBL/GenBank/DDBJ whole genome shotgun (WGS) entry which is preliminary data.</text>
</comment>
<evidence type="ECO:0000256" key="5">
    <source>
        <dbReference type="ARBA" id="ARBA00023163"/>
    </source>
</evidence>
<feature type="domain" description="RNA polymerase sigma factor 70 region 4 type 2" evidence="8">
    <location>
        <begin position="124"/>
        <end position="177"/>
    </location>
</feature>
<dbReference type="OrthoDB" id="265863at2"/>
<protein>
    <submittedName>
        <fullName evidence="9">RNA polymerase sigma factor (Sigma-70 family)</fullName>
    </submittedName>
</protein>
<evidence type="ECO:0000259" key="7">
    <source>
        <dbReference type="Pfam" id="PF04542"/>
    </source>
</evidence>
<proteinExistence type="inferred from homology"/>
<dbReference type="Gene3D" id="1.10.10.10">
    <property type="entry name" value="Winged helix-like DNA-binding domain superfamily/Winged helix DNA-binding domain"/>
    <property type="match status" value="1"/>
</dbReference>
<evidence type="ECO:0000256" key="4">
    <source>
        <dbReference type="ARBA" id="ARBA00023125"/>
    </source>
</evidence>
<dbReference type="InterPro" id="IPR039425">
    <property type="entry name" value="RNA_pol_sigma-70-like"/>
</dbReference>
<dbReference type="GO" id="GO:0003677">
    <property type="term" value="F:DNA binding"/>
    <property type="evidence" value="ECO:0007669"/>
    <property type="project" value="UniProtKB-KW"/>
</dbReference>
<evidence type="ECO:0000313" key="10">
    <source>
        <dbReference type="Proteomes" id="UP000292564"/>
    </source>
</evidence>
<evidence type="ECO:0000256" key="2">
    <source>
        <dbReference type="ARBA" id="ARBA00023015"/>
    </source>
</evidence>
<keyword evidence="2" id="KW-0805">Transcription regulation</keyword>
<evidence type="ECO:0000256" key="1">
    <source>
        <dbReference type="ARBA" id="ARBA00010641"/>
    </source>
</evidence>
<dbReference type="SUPFAM" id="SSF88659">
    <property type="entry name" value="Sigma3 and sigma4 domains of RNA polymerase sigma factors"/>
    <property type="match status" value="1"/>
</dbReference>
<dbReference type="NCBIfam" id="TIGR02937">
    <property type="entry name" value="sigma70-ECF"/>
    <property type="match status" value="1"/>
</dbReference>
<dbReference type="Pfam" id="PF08281">
    <property type="entry name" value="Sigma70_r4_2"/>
    <property type="match status" value="1"/>
</dbReference>
<accession>A0A4Q7ZTF4</accession>
<feature type="region of interest" description="Disordered" evidence="6">
    <location>
        <begin position="183"/>
        <end position="206"/>
    </location>
</feature>
<dbReference type="PANTHER" id="PTHR43133">
    <property type="entry name" value="RNA POLYMERASE ECF-TYPE SIGMA FACTO"/>
    <property type="match status" value="1"/>
</dbReference>
<dbReference type="InterPro" id="IPR013325">
    <property type="entry name" value="RNA_pol_sigma_r2"/>
</dbReference>
<keyword evidence="4" id="KW-0238">DNA-binding</keyword>
<sequence length="206" mass="22768">MDDANPIGALVAAAGSGDSTAWASLVSRYTPLVASVIRDHRLRGSDAEDVGQTVWLRLVENLGKLREPQALPMWIITTTRNECLRLIRNSKRMRPFDPTDERGAVEATDTAQPDERLLESERHRALLAAFAELPEHQRELMLLLVADPPVPYAEISQRLGIAVGSIGPTRARALQRLRESSSIARYRDSGSHDKEGGRRGVASLER</sequence>
<dbReference type="PANTHER" id="PTHR43133:SF8">
    <property type="entry name" value="RNA POLYMERASE SIGMA FACTOR HI_1459-RELATED"/>
    <property type="match status" value="1"/>
</dbReference>
<dbReference type="SUPFAM" id="SSF88946">
    <property type="entry name" value="Sigma2 domain of RNA polymerase sigma factors"/>
    <property type="match status" value="1"/>
</dbReference>
<dbReference type="EMBL" id="SHKY01000001">
    <property type="protein sequence ID" value="RZU54507.1"/>
    <property type="molecule type" value="Genomic_DNA"/>
</dbReference>
<dbReference type="InterPro" id="IPR013249">
    <property type="entry name" value="RNA_pol_sigma70_r4_t2"/>
</dbReference>
<dbReference type="InterPro" id="IPR007627">
    <property type="entry name" value="RNA_pol_sigma70_r2"/>
</dbReference>
<dbReference type="InterPro" id="IPR014284">
    <property type="entry name" value="RNA_pol_sigma-70_dom"/>
</dbReference>
<dbReference type="RefSeq" id="WP_130512850.1">
    <property type="nucleotide sequence ID" value="NZ_SHKY01000001.1"/>
</dbReference>
<dbReference type="AlphaFoldDB" id="A0A4Q7ZTF4"/>
<comment type="similarity">
    <text evidence="1">Belongs to the sigma-70 factor family. ECF subfamily.</text>
</comment>
<gene>
    <name evidence="9" type="ORF">EV385_6458</name>
</gene>
<dbReference type="Proteomes" id="UP000292564">
    <property type="component" value="Unassembled WGS sequence"/>
</dbReference>
<organism evidence="9 10">
    <name type="scientific">Krasilnikovia cinnamomea</name>
    <dbReference type="NCBI Taxonomy" id="349313"/>
    <lineage>
        <taxon>Bacteria</taxon>
        <taxon>Bacillati</taxon>
        <taxon>Actinomycetota</taxon>
        <taxon>Actinomycetes</taxon>
        <taxon>Micromonosporales</taxon>
        <taxon>Micromonosporaceae</taxon>
        <taxon>Krasilnikovia</taxon>
    </lineage>
</organism>
<dbReference type="GO" id="GO:0006352">
    <property type="term" value="P:DNA-templated transcription initiation"/>
    <property type="evidence" value="ECO:0007669"/>
    <property type="project" value="InterPro"/>
</dbReference>
<keyword evidence="3" id="KW-0731">Sigma factor</keyword>
<name>A0A4Q7ZTF4_9ACTN</name>
<evidence type="ECO:0000256" key="3">
    <source>
        <dbReference type="ARBA" id="ARBA00023082"/>
    </source>
</evidence>